<dbReference type="Proteomes" id="UP000198727">
    <property type="component" value="Unassembled WGS sequence"/>
</dbReference>
<dbReference type="Gene3D" id="2.180.10.10">
    <property type="entry name" value="RHS repeat-associated core"/>
    <property type="match status" value="4"/>
</dbReference>
<reference evidence="6" key="1">
    <citation type="submission" date="2016-10" db="EMBL/GenBank/DDBJ databases">
        <authorList>
            <person name="Varghese N."/>
            <person name="Submissions S."/>
        </authorList>
    </citation>
    <scope>NUCLEOTIDE SEQUENCE [LARGE SCALE GENOMIC DNA]</scope>
    <source>
        <strain evidence="6">CGMCC 4.5579</strain>
    </source>
</reference>
<feature type="region of interest" description="Disordered" evidence="2">
    <location>
        <begin position="673"/>
        <end position="696"/>
    </location>
</feature>
<dbReference type="PANTHER" id="PTHR32305:SF15">
    <property type="entry name" value="PROTEIN RHSA-RELATED"/>
    <property type="match status" value="1"/>
</dbReference>
<feature type="domain" description="Teneurin-like YD-shell" evidence="4">
    <location>
        <begin position="726"/>
        <end position="981"/>
    </location>
</feature>
<dbReference type="InterPro" id="IPR056823">
    <property type="entry name" value="TEN-like_YD-shell"/>
</dbReference>
<dbReference type="EMBL" id="FOWW01000002">
    <property type="protein sequence ID" value="SFP39886.1"/>
    <property type="molecule type" value="Genomic_DNA"/>
</dbReference>
<dbReference type="AlphaFoldDB" id="A0A1I5Q1X7"/>
<evidence type="ECO:0000256" key="3">
    <source>
        <dbReference type="SAM" id="SignalP"/>
    </source>
</evidence>
<accession>A0A1I5Q1X7</accession>
<dbReference type="OrthoDB" id="291011at2"/>
<evidence type="ECO:0000256" key="1">
    <source>
        <dbReference type="ARBA" id="ARBA00022737"/>
    </source>
</evidence>
<keyword evidence="6" id="KW-1185">Reference proteome</keyword>
<dbReference type="NCBIfam" id="TIGR03696">
    <property type="entry name" value="Rhs_assc_core"/>
    <property type="match status" value="1"/>
</dbReference>
<dbReference type="Pfam" id="PF25023">
    <property type="entry name" value="TEN_YD-shell"/>
    <property type="match status" value="2"/>
</dbReference>
<dbReference type="InterPro" id="IPR031325">
    <property type="entry name" value="RHS_repeat"/>
</dbReference>
<dbReference type="InterPro" id="IPR050708">
    <property type="entry name" value="T6SS_VgrG/RHS"/>
</dbReference>
<dbReference type="SUPFAM" id="SSF69304">
    <property type="entry name" value="Tricorn protease N-terminal domain"/>
    <property type="match status" value="1"/>
</dbReference>
<keyword evidence="1" id="KW-0677">Repeat</keyword>
<evidence type="ECO:0000259" key="4">
    <source>
        <dbReference type="Pfam" id="PF25023"/>
    </source>
</evidence>
<gene>
    <name evidence="5" type="ORF">SAMN05421810_102472</name>
</gene>
<dbReference type="PANTHER" id="PTHR32305">
    <property type="match status" value="1"/>
</dbReference>
<feature type="domain" description="Teneurin-like YD-shell" evidence="4">
    <location>
        <begin position="534"/>
        <end position="678"/>
    </location>
</feature>
<proteinExistence type="predicted"/>
<dbReference type="STRING" id="587909.SAMN05421810_102472"/>
<feature type="signal peptide" evidence="3">
    <location>
        <begin position="1"/>
        <end position="35"/>
    </location>
</feature>
<feature type="region of interest" description="Disordered" evidence="2">
    <location>
        <begin position="54"/>
        <end position="90"/>
    </location>
</feature>
<evidence type="ECO:0000313" key="6">
    <source>
        <dbReference type="Proteomes" id="UP000198727"/>
    </source>
</evidence>
<dbReference type="NCBIfam" id="TIGR01643">
    <property type="entry name" value="YD_repeat_2x"/>
    <property type="match status" value="7"/>
</dbReference>
<feature type="compositionally biased region" description="Polar residues" evidence="2">
    <location>
        <begin position="684"/>
        <end position="696"/>
    </location>
</feature>
<evidence type="ECO:0000313" key="5">
    <source>
        <dbReference type="EMBL" id="SFP39886.1"/>
    </source>
</evidence>
<dbReference type="InterPro" id="IPR006530">
    <property type="entry name" value="YD"/>
</dbReference>
<organism evidence="5 6">
    <name type="scientific">Amycolatopsis arida</name>
    <dbReference type="NCBI Taxonomy" id="587909"/>
    <lineage>
        <taxon>Bacteria</taxon>
        <taxon>Bacillati</taxon>
        <taxon>Actinomycetota</taxon>
        <taxon>Actinomycetes</taxon>
        <taxon>Pseudonocardiales</taxon>
        <taxon>Pseudonocardiaceae</taxon>
        <taxon>Amycolatopsis</taxon>
    </lineage>
</organism>
<name>A0A1I5Q1X7_9PSEU</name>
<sequence length="1052" mass="114386">MARSRLRGRALRELSSTALVATLIISSVSTPPANASVSAGELVIPGSAWAPPDAVNRAPVGGPPPQGAPRQEVNPQAQRHDAEVARDWCGNSDYGTKRDYPLERFPISDRSELLVNTANGNVVITARDLTIKGTGQDLSLSHVFNSTESFDRSAAFDEKWRLTTGADVHLDLSFSNGVVLRGPSGYCVMFDKNGDGSFRPAPGLDARLRRLDNGGYEVTWYNTNERWTFNAEGWLLSQADRNGNTNSLRYFGNGDLASITDSQGRVTTFRYDDGGRLTAIVDPTGTVAASYAYQDGRLASYTDRAGDRTTLEWDTGTGNLLALTDPSRGRYEFMSTEYGRITELATPGPNGPARTRFDYDSQDTYDVDKTIRTDANGHQTIYEYDRQGRQMKATDALGHSRSQTWTANSDIAVTTDGLNNSTTYRYDELNNLISTQLPTGATTSVGYTDAAHPHLPTTVTDPQGNRLSREYDDAGNLTKIHSDGLDVDLWVHTYHQPHGTLASRKNGNGHTTRFEYDERGNLTAEIPPAPMGATRYTYDSLSRITSVTDGRGVRIDYAYDKLDRVVAISHDGRVLQTMDYDGIGNLTERAVPGVTTTFRWTKTAAASQPTRVERRDGTSTEVVTYGYDPVGNLTTLADGGGTTRYTYDKAYRLTALADPFGQTTTFAYDDTDRRTRTTFPGAGTQHNGYDNSGRRTSLRVTNTAGTELFAATYSYTRGDGSDSDQIQSTTIAGVTTNYTYDSLRRVTRAGSVTFGYDNANNMTNRAGTTFTINPANQFTQVGDQVNEFDGAGNLVGSQNPISSFTYSATNQMLEGYLNGTRIFDATYDTVDQTQRRRITETHNGVTTQHVFQQTALGLTQVIDNGYRTSYTRDPDGTLITEKAADGTRYNLITDHQGSVLALLDSGGNLAATYRYDTYGAVHTNGSAAEDNHLRWLGQYQLRGGLHLLGHRYYNPSFGRFTQPDPTKQEPNPYTYANNDPINNSDPTGAAVNSCLQSNLGAISVAGGSMISMVTFVTAVTTVSTLGVGLAIGGFGVAIVGAVANTPPQEACG</sequence>
<keyword evidence="3" id="KW-0732">Signal</keyword>
<protein>
    <submittedName>
        <fullName evidence="5">RHS repeat-associated core domain-containing protein</fullName>
    </submittedName>
</protein>
<evidence type="ECO:0000256" key="2">
    <source>
        <dbReference type="SAM" id="MobiDB-lite"/>
    </source>
</evidence>
<feature type="chain" id="PRO_5011533195" evidence="3">
    <location>
        <begin position="36"/>
        <end position="1052"/>
    </location>
</feature>
<dbReference type="InterPro" id="IPR022385">
    <property type="entry name" value="Rhs_assc_core"/>
</dbReference>
<dbReference type="Pfam" id="PF05593">
    <property type="entry name" value="RHS_repeat"/>
    <property type="match status" value="4"/>
</dbReference>